<dbReference type="AlphaFoldDB" id="A0A4Y3M436"/>
<dbReference type="InterPro" id="IPR036412">
    <property type="entry name" value="HAD-like_sf"/>
</dbReference>
<proteinExistence type="predicted"/>
<dbReference type="GO" id="GO:0005829">
    <property type="term" value="C:cytosol"/>
    <property type="evidence" value="ECO:0007669"/>
    <property type="project" value="TreeGrafter"/>
</dbReference>
<dbReference type="SUPFAM" id="SSF56784">
    <property type="entry name" value="HAD-like"/>
    <property type="match status" value="1"/>
</dbReference>
<dbReference type="STRING" id="586239.AD943_04910"/>
<protein>
    <recommendedName>
        <fullName evidence="3">Haloacid dehalogenase</fullName>
    </recommendedName>
</protein>
<dbReference type="EMBL" id="BJLY01000001">
    <property type="protein sequence ID" value="GEB02826.1"/>
    <property type="molecule type" value="Genomic_DNA"/>
</dbReference>
<dbReference type="PROSITE" id="PS01229">
    <property type="entry name" value="COF_2"/>
    <property type="match status" value="1"/>
</dbReference>
<evidence type="ECO:0008006" key="3">
    <source>
        <dbReference type="Google" id="ProtNLM"/>
    </source>
</evidence>
<evidence type="ECO:0000313" key="2">
    <source>
        <dbReference type="Proteomes" id="UP000320772"/>
    </source>
</evidence>
<dbReference type="InterPro" id="IPR000150">
    <property type="entry name" value="Cof"/>
</dbReference>
<dbReference type="NCBIfam" id="TIGR00099">
    <property type="entry name" value="Cof-subfamily"/>
    <property type="match status" value="1"/>
</dbReference>
<keyword evidence="2" id="KW-1185">Reference proteome</keyword>
<evidence type="ECO:0000313" key="1">
    <source>
        <dbReference type="EMBL" id="GEB02826.1"/>
    </source>
</evidence>
<comment type="caution">
    <text evidence="1">The sequence shown here is derived from an EMBL/GenBank/DDBJ whole genome shotgun (WGS) entry which is preliminary data.</text>
</comment>
<dbReference type="Gene3D" id="3.40.50.1000">
    <property type="entry name" value="HAD superfamily/HAD-like"/>
    <property type="match status" value="1"/>
</dbReference>
<gene>
    <name evidence="1" type="ORF">GRO01_04020</name>
</gene>
<dbReference type="Gene3D" id="3.30.1240.10">
    <property type="match status" value="1"/>
</dbReference>
<dbReference type="NCBIfam" id="TIGR01484">
    <property type="entry name" value="HAD-SF-IIB"/>
    <property type="match status" value="1"/>
</dbReference>
<organism evidence="1 2">
    <name type="scientific">Gluconobacter roseus NBRC 3990</name>
    <dbReference type="NCBI Taxonomy" id="1307950"/>
    <lineage>
        <taxon>Bacteria</taxon>
        <taxon>Pseudomonadati</taxon>
        <taxon>Pseudomonadota</taxon>
        <taxon>Alphaproteobacteria</taxon>
        <taxon>Acetobacterales</taxon>
        <taxon>Acetobacteraceae</taxon>
        <taxon>Gluconobacter</taxon>
    </lineage>
</organism>
<dbReference type="GO" id="GO:0016791">
    <property type="term" value="F:phosphatase activity"/>
    <property type="evidence" value="ECO:0007669"/>
    <property type="project" value="TreeGrafter"/>
</dbReference>
<dbReference type="PANTHER" id="PTHR10000">
    <property type="entry name" value="PHOSPHOSERINE PHOSPHATASE"/>
    <property type="match status" value="1"/>
</dbReference>
<dbReference type="InterPro" id="IPR006379">
    <property type="entry name" value="HAD-SF_hydro_IIB"/>
</dbReference>
<dbReference type="SFLD" id="SFLDS00003">
    <property type="entry name" value="Haloacid_Dehalogenase"/>
    <property type="match status" value="1"/>
</dbReference>
<dbReference type="GO" id="GO:0000287">
    <property type="term" value="F:magnesium ion binding"/>
    <property type="evidence" value="ECO:0007669"/>
    <property type="project" value="TreeGrafter"/>
</dbReference>
<sequence length="317" mass="33844">MGNDWLAGYGFAIDDQPAPAKTLTGVFTGAPMSVDLDAIHAALPPLPQIIKMVVSDMDGTLLTPDKTIAPSTLAMVRALQERGIPLCLASARPPAAMVPYIEQLGLTGQNAGFNGGIIFKPDGTTSVSRVLSPDVLSIVHDMLHLHGIETWFLRQSYWMVKDAYTPFVQHEQGITGLTPHQVPDLRKEFEGIGKVMGVSSDTSLLQDVETELGAMLQGDASVRRSSDILLDVTPALANKGEAVRELALAHGIAPHEVACLGDAHNDLPMFSVAGLGIAMGQAEDDVKAAAQVLTDTNERDGWAKAVERYILPRVPNP</sequence>
<dbReference type="Pfam" id="PF08282">
    <property type="entry name" value="Hydrolase_3"/>
    <property type="match status" value="1"/>
</dbReference>
<reference evidence="1 2" key="1">
    <citation type="submission" date="2019-06" db="EMBL/GenBank/DDBJ databases">
        <title>Whole genome shotgun sequence of Gluconobacter roseus NBRC 3990.</title>
        <authorList>
            <person name="Hosoyama A."/>
            <person name="Uohara A."/>
            <person name="Ohji S."/>
            <person name="Ichikawa N."/>
        </authorList>
    </citation>
    <scope>NUCLEOTIDE SEQUENCE [LARGE SCALE GENOMIC DNA]</scope>
    <source>
        <strain evidence="1 2">NBRC 3990</strain>
    </source>
</reference>
<dbReference type="SFLD" id="SFLDG01140">
    <property type="entry name" value="C2.B:_Phosphomannomutase_and_P"/>
    <property type="match status" value="1"/>
</dbReference>
<dbReference type="Proteomes" id="UP000320772">
    <property type="component" value="Unassembled WGS sequence"/>
</dbReference>
<accession>A0A4Y3M436</accession>
<dbReference type="PANTHER" id="PTHR10000:SF8">
    <property type="entry name" value="HAD SUPERFAMILY HYDROLASE-LIKE, TYPE 3"/>
    <property type="match status" value="1"/>
</dbReference>
<name>A0A4Y3M436_9PROT</name>
<dbReference type="InterPro" id="IPR023214">
    <property type="entry name" value="HAD_sf"/>
</dbReference>
<dbReference type="CDD" id="cd07516">
    <property type="entry name" value="HAD_Pase"/>
    <property type="match status" value="1"/>
</dbReference>